<dbReference type="SUPFAM" id="SSF52833">
    <property type="entry name" value="Thioredoxin-like"/>
    <property type="match status" value="1"/>
</dbReference>
<dbReference type="InterPro" id="IPR036249">
    <property type="entry name" value="Thioredoxin-like_sf"/>
</dbReference>
<feature type="signal peptide" evidence="1">
    <location>
        <begin position="1"/>
        <end position="20"/>
    </location>
</feature>
<reference evidence="3 4" key="1">
    <citation type="submission" date="2016-11" db="EMBL/GenBank/DDBJ databases">
        <authorList>
            <person name="Jaros S."/>
            <person name="Januszkiewicz K."/>
            <person name="Wedrychowicz H."/>
        </authorList>
    </citation>
    <scope>NUCLEOTIDE SEQUENCE [LARGE SCALE GENOMIC DNA]</scope>
    <source>
        <strain evidence="3 4">DSM 26897</strain>
    </source>
</reference>
<dbReference type="CDD" id="cd02966">
    <property type="entry name" value="TlpA_like_family"/>
    <property type="match status" value="1"/>
</dbReference>
<evidence type="ECO:0000259" key="2">
    <source>
        <dbReference type="PROSITE" id="PS51352"/>
    </source>
</evidence>
<dbReference type="InterPro" id="IPR013740">
    <property type="entry name" value="Redoxin"/>
</dbReference>
<dbReference type="EMBL" id="FQUO01000006">
    <property type="protein sequence ID" value="SHF23249.1"/>
    <property type="molecule type" value="Genomic_DNA"/>
</dbReference>
<keyword evidence="1" id="KW-0732">Signal</keyword>
<keyword evidence="4" id="KW-1185">Reference proteome</keyword>
<accession>A0A1M4ZYY9</accession>
<dbReference type="OrthoDB" id="616241at2"/>
<evidence type="ECO:0000256" key="1">
    <source>
        <dbReference type="SAM" id="SignalP"/>
    </source>
</evidence>
<dbReference type="PANTHER" id="PTHR42852:SF13">
    <property type="entry name" value="PROTEIN DIPZ"/>
    <property type="match status" value="1"/>
</dbReference>
<evidence type="ECO:0000313" key="4">
    <source>
        <dbReference type="Proteomes" id="UP000184368"/>
    </source>
</evidence>
<sequence>MRSIATFLFLLLLASGNTVAAQKTLRNGVYRALLARPDGRDVVFNFQVKDSAGAKVLYVANAGERLLVDSIRVQGDSVWIQMPFFDSYFKAAIQPNGNLQGVWNKRFADREQTMPFAALFGAKQRFVAAAKPKYNITGRWDVSFGADPADAEKAVGEFVQKGSLLTGTFLTPTGDYRYLEGIVSGDSLLLSGFDGGHAFQFAARIANNSTISEGRFYNGTAKASPWQGRKDPKVELPSGYEETKMRDGESKLNFRFLSTDGKWVSINDDRYRNKVVVVQILGSWCPNCMDETGFLSEYYNRNKDRGFEVIGLAYERTTDFERSKVALERFRKRFGVTYPFLVTGATVSDPQRSEKTLPQLAGIKAFPTSIFIDKKGVVRKIHSGFSGPGTGVHYEKFRKEFGETIDALLAE</sequence>
<dbReference type="STRING" id="1302690.BUE76_09795"/>
<dbReference type="AlphaFoldDB" id="A0A1M4ZYY9"/>
<name>A0A1M4ZYY9_9BACT</name>
<feature type="chain" id="PRO_5012770396" evidence="1">
    <location>
        <begin position="21"/>
        <end position="411"/>
    </location>
</feature>
<dbReference type="PROSITE" id="PS51352">
    <property type="entry name" value="THIOREDOXIN_2"/>
    <property type="match status" value="1"/>
</dbReference>
<proteinExistence type="predicted"/>
<organism evidence="3 4">
    <name type="scientific">Cnuella takakiae</name>
    <dbReference type="NCBI Taxonomy" id="1302690"/>
    <lineage>
        <taxon>Bacteria</taxon>
        <taxon>Pseudomonadati</taxon>
        <taxon>Bacteroidota</taxon>
        <taxon>Chitinophagia</taxon>
        <taxon>Chitinophagales</taxon>
        <taxon>Chitinophagaceae</taxon>
        <taxon>Cnuella</taxon>
    </lineage>
</organism>
<dbReference type="RefSeq" id="WP_073042215.1">
    <property type="nucleotide sequence ID" value="NZ_FQUO01000006.1"/>
</dbReference>
<feature type="domain" description="Thioredoxin" evidence="2">
    <location>
        <begin position="245"/>
        <end position="410"/>
    </location>
</feature>
<gene>
    <name evidence="3" type="ORF">SAMN05444008_10649</name>
</gene>
<dbReference type="GO" id="GO:0016491">
    <property type="term" value="F:oxidoreductase activity"/>
    <property type="evidence" value="ECO:0007669"/>
    <property type="project" value="InterPro"/>
</dbReference>
<evidence type="ECO:0000313" key="3">
    <source>
        <dbReference type="EMBL" id="SHF23249.1"/>
    </source>
</evidence>
<dbReference type="Pfam" id="PF08534">
    <property type="entry name" value="Redoxin"/>
    <property type="match status" value="1"/>
</dbReference>
<dbReference type="PANTHER" id="PTHR42852">
    <property type="entry name" value="THIOL:DISULFIDE INTERCHANGE PROTEIN DSBE"/>
    <property type="match status" value="1"/>
</dbReference>
<protein>
    <submittedName>
        <fullName evidence="3">Peroxiredoxin</fullName>
    </submittedName>
</protein>
<dbReference type="Gene3D" id="3.40.30.10">
    <property type="entry name" value="Glutaredoxin"/>
    <property type="match status" value="1"/>
</dbReference>
<dbReference type="InterPro" id="IPR050553">
    <property type="entry name" value="Thioredoxin_ResA/DsbE_sf"/>
</dbReference>
<dbReference type="Proteomes" id="UP000184368">
    <property type="component" value="Unassembled WGS sequence"/>
</dbReference>
<dbReference type="InterPro" id="IPR013766">
    <property type="entry name" value="Thioredoxin_domain"/>
</dbReference>